<feature type="domain" description="Protein kinase" evidence="15">
    <location>
        <begin position="595"/>
        <end position="907"/>
    </location>
</feature>
<feature type="binding site" evidence="12">
    <location>
        <position position="624"/>
    </location>
    <ligand>
        <name>ATP</name>
        <dbReference type="ChEBI" id="CHEBI:30616"/>
    </ligand>
</feature>
<name>A0A914W8G1_9BILA</name>
<evidence type="ECO:0000256" key="1">
    <source>
        <dbReference type="ARBA" id="ARBA00004167"/>
    </source>
</evidence>
<dbReference type="InterPro" id="IPR017441">
    <property type="entry name" value="Protein_kinase_ATP_BS"/>
</dbReference>
<dbReference type="AlphaFoldDB" id="A0A914W8G1"/>
<evidence type="ECO:0000256" key="2">
    <source>
        <dbReference type="ARBA" id="ARBA00011902"/>
    </source>
</evidence>
<dbReference type="Gene3D" id="1.10.510.10">
    <property type="entry name" value="Transferase(Phosphotransferase) domain 1"/>
    <property type="match status" value="2"/>
</dbReference>
<dbReference type="PANTHER" id="PTHR24416">
    <property type="entry name" value="TYROSINE-PROTEIN KINASE RECEPTOR"/>
    <property type="match status" value="1"/>
</dbReference>
<evidence type="ECO:0000313" key="17">
    <source>
        <dbReference type="Proteomes" id="UP000887566"/>
    </source>
</evidence>
<dbReference type="PANTHER" id="PTHR24416:SF617">
    <property type="entry name" value="RET ONCOGENE, ISOFORM A"/>
    <property type="match status" value="1"/>
</dbReference>
<evidence type="ECO:0000256" key="12">
    <source>
        <dbReference type="PROSITE-ProRule" id="PRU10141"/>
    </source>
</evidence>
<evidence type="ECO:0000259" key="15">
    <source>
        <dbReference type="PROSITE" id="PS50011"/>
    </source>
</evidence>
<dbReference type="SUPFAM" id="SSF56112">
    <property type="entry name" value="Protein kinase-like (PK-like)"/>
    <property type="match status" value="1"/>
</dbReference>
<evidence type="ECO:0000313" key="18">
    <source>
        <dbReference type="WBParaSite" id="PSAMB.scaffold3314size37208.g21092.t1"/>
    </source>
</evidence>
<dbReference type="GO" id="GO:0043235">
    <property type="term" value="C:receptor complex"/>
    <property type="evidence" value="ECO:0007669"/>
    <property type="project" value="TreeGrafter"/>
</dbReference>
<evidence type="ECO:0000256" key="7">
    <source>
        <dbReference type="ARBA" id="ARBA00022989"/>
    </source>
</evidence>
<dbReference type="GO" id="GO:0004714">
    <property type="term" value="F:transmembrane receptor protein tyrosine kinase activity"/>
    <property type="evidence" value="ECO:0007669"/>
    <property type="project" value="UniProtKB-EC"/>
</dbReference>
<evidence type="ECO:0000256" key="9">
    <source>
        <dbReference type="ARBA" id="ARBA00023170"/>
    </source>
</evidence>
<evidence type="ECO:0000256" key="8">
    <source>
        <dbReference type="ARBA" id="ARBA00023136"/>
    </source>
</evidence>
<organism evidence="17 18">
    <name type="scientific">Plectus sambesii</name>
    <dbReference type="NCBI Taxonomy" id="2011161"/>
    <lineage>
        <taxon>Eukaryota</taxon>
        <taxon>Metazoa</taxon>
        <taxon>Ecdysozoa</taxon>
        <taxon>Nematoda</taxon>
        <taxon>Chromadorea</taxon>
        <taxon>Plectida</taxon>
        <taxon>Plectina</taxon>
        <taxon>Plectoidea</taxon>
        <taxon>Plectidae</taxon>
        <taxon>Plectus</taxon>
    </lineage>
</organism>
<evidence type="ECO:0000256" key="14">
    <source>
        <dbReference type="SAM" id="SignalP"/>
    </source>
</evidence>
<proteinExistence type="predicted"/>
<feature type="signal peptide" evidence="14">
    <location>
        <begin position="1"/>
        <end position="16"/>
    </location>
</feature>
<keyword evidence="9" id="KW-0675">Receptor</keyword>
<dbReference type="GO" id="GO:0007169">
    <property type="term" value="P:cell surface receptor protein tyrosine kinase signaling pathway"/>
    <property type="evidence" value="ECO:0007669"/>
    <property type="project" value="TreeGrafter"/>
</dbReference>
<accession>A0A914W8G1</accession>
<dbReference type="WBParaSite" id="PSAMB.scaffold3314size37208.g21092.t1">
    <property type="protein sequence ID" value="PSAMB.scaffold3314size37208.g21092.t1"/>
    <property type="gene ID" value="PSAMB.scaffold3314size37208.g21092"/>
</dbReference>
<keyword evidence="3" id="KW-0808">Transferase</keyword>
<protein>
    <recommendedName>
        <fullName evidence="2">receptor protein-tyrosine kinase</fullName>
        <ecNumber evidence="2">2.7.10.1</ecNumber>
    </recommendedName>
</protein>
<dbReference type="Pfam" id="PF07714">
    <property type="entry name" value="PK_Tyr_Ser-Thr"/>
    <property type="match status" value="1"/>
</dbReference>
<dbReference type="SMART" id="SM00219">
    <property type="entry name" value="TyrKc"/>
    <property type="match status" value="1"/>
</dbReference>
<dbReference type="InterPro" id="IPR003961">
    <property type="entry name" value="FN3_dom"/>
</dbReference>
<keyword evidence="7 13" id="KW-1133">Transmembrane helix</keyword>
<dbReference type="SUPFAM" id="SSF49265">
    <property type="entry name" value="Fibronectin type III"/>
    <property type="match status" value="1"/>
</dbReference>
<keyword evidence="4 13" id="KW-0812">Transmembrane</keyword>
<keyword evidence="6" id="KW-0418">Kinase</keyword>
<dbReference type="InterPro" id="IPR020635">
    <property type="entry name" value="Tyr_kinase_cat_dom"/>
</dbReference>
<dbReference type="InterPro" id="IPR001245">
    <property type="entry name" value="Ser-Thr/Tyr_kinase_cat_dom"/>
</dbReference>
<dbReference type="InterPro" id="IPR008266">
    <property type="entry name" value="Tyr_kinase_AS"/>
</dbReference>
<dbReference type="InterPro" id="IPR013783">
    <property type="entry name" value="Ig-like_fold"/>
</dbReference>
<dbReference type="InterPro" id="IPR011009">
    <property type="entry name" value="Kinase-like_dom_sf"/>
</dbReference>
<keyword evidence="8 13" id="KW-0472">Membrane</keyword>
<dbReference type="PRINTS" id="PR00109">
    <property type="entry name" value="TYRKINASE"/>
</dbReference>
<reference evidence="18" key="1">
    <citation type="submission" date="2022-11" db="UniProtKB">
        <authorList>
            <consortium name="WormBaseParasite"/>
        </authorList>
    </citation>
    <scope>IDENTIFICATION</scope>
</reference>
<keyword evidence="17" id="KW-1185">Reference proteome</keyword>
<keyword evidence="14" id="KW-0732">Signal</keyword>
<dbReference type="InterPro" id="IPR000719">
    <property type="entry name" value="Prot_kinase_dom"/>
</dbReference>
<comment type="catalytic activity">
    <reaction evidence="11">
        <text>L-tyrosyl-[protein] + ATP = O-phospho-L-tyrosyl-[protein] + ADP + H(+)</text>
        <dbReference type="Rhea" id="RHEA:10596"/>
        <dbReference type="Rhea" id="RHEA-COMP:10136"/>
        <dbReference type="Rhea" id="RHEA-COMP:20101"/>
        <dbReference type="ChEBI" id="CHEBI:15378"/>
        <dbReference type="ChEBI" id="CHEBI:30616"/>
        <dbReference type="ChEBI" id="CHEBI:46858"/>
        <dbReference type="ChEBI" id="CHEBI:61978"/>
        <dbReference type="ChEBI" id="CHEBI:456216"/>
        <dbReference type="EC" id="2.7.10.1"/>
    </reaction>
</comment>
<keyword evidence="5" id="KW-0677">Repeat</keyword>
<keyword evidence="10" id="KW-0325">Glycoprotein</keyword>
<evidence type="ECO:0000256" key="10">
    <source>
        <dbReference type="ARBA" id="ARBA00023180"/>
    </source>
</evidence>
<dbReference type="PROSITE" id="PS00107">
    <property type="entry name" value="PROTEIN_KINASE_ATP"/>
    <property type="match status" value="1"/>
</dbReference>
<evidence type="ECO:0000256" key="5">
    <source>
        <dbReference type="ARBA" id="ARBA00022737"/>
    </source>
</evidence>
<evidence type="ECO:0000256" key="3">
    <source>
        <dbReference type="ARBA" id="ARBA00022679"/>
    </source>
</evidence>
<evidence type="ECO:0000259" key="16">
    <source>
        <dbReference type="PROSITE" id="PS50853"/>
    </source>
</evidence>
<dbReference type="EC" id="2.7.10.1" evidence="2"/>
<feature type="chain" id="PRO_5037640464" description="receptor protein-tyrosine kinase" evidence="14">
    <location>
        <begin position="17"/>
        <end position="907"/>
    </location>
</feature>
<dbReference type="PROSITE" id="PS50853">
    <property type="entry name" value="FN3"/>
    <property type="match status" value="1"/>
</dbReference>
<dbReference type="Gene3D" id="2.60.40.10">
    <property type="entry name" value="Immunoglobulins"/>
    <property type="match status" value="1"/>
</dbReference>
<sequence>MHIIWGLLLLATATNGFKLDTLMNEREFDKLVRLGQCAVLCTKKLIHRTERKLRSGRTVPFFNLSSSDAYKQCEFGCKSPYSFEQSHGFPAAFQQGQQFRDQSLNLGGNTSSPIASVALKCMNVPEANSMNAQSPPSVMGLVVFELKETLTTPMRYLVEGRLRVVDPRTNQYEEHFWGSALKDRPLLWVTEMVPTVEYRFLVTAIDENGRLGETVGSEYMSALPHSHRLESPVSVSVSRQFVVDGRLSAELAWSHGDRPAGQGSCFYHLAWFNPAQPQQSAIFSLDESDGFLLSNLHYEQNYTIYLSSISTVARNSRIESEPVGTVLVAKSCRELNGPFYSTCGLGRISDLHLASLNEEVGSALVSWVPADNETDLEGYIVYYRSLPNPGEDECPVVLDEHEVKLNGSARSVRLELESAGCQYVVQIASFDAEQRWSPSAELLIVYPSRSSSGYSPFLLWIIAPLLMTITAVALFVGCWRWNAALFTKLGNLQSLFTKFTRDADISRANPPLPFYTPTVSTPAPNNRLAVNTRLQARDLHGTRLSFDSSDSSPIGQLSFSRASVDSPSADVGLDSTMIAAPSSKSGELVFSAEDLPKRTAIGKGQFGNVWLAYSTVLRRDVALKEFIRGASNEQCHQLEIDALTALARSHCKYIIRMFGVYQSQPDVVAGVVFEYCSGGNLKEYLREVNRILPFETATRRRDSGIESPSCCPAEFVFNGAWKPLVFARKLVAFARQICIAMEYLSAHQYVHRDLAARNVLLFEKESNPLAPFTTQTIKLADFGMARLMTNADYRPQHSLVLPMKWMPPETLDNNRGIFLPKSDVWSFGALLSEMVTLGDDPPPEIAANSNRDDGIGHVLETISCRRPSLDVHLAAVLCPIMAKCWRLNEAERPSFAELLSEFDVIRQ</sequence>
<feature type="domain" description="Fibronectin type-III" evidence="16">
    <location>
        <begin position="347"/>
        <end position="451"/>
    </location>
</feature>
<dbReference type="InterPro" id="IPR050122">
    <property type="entry name" value="RTK"/>
</dbReference>
<evidence type="ECO:0000256" key="11">
    <source>
        <dbReference type="ARBA" id="ARBA00051243"/>
    </source>
</evidence>
<dbReference type="CDD" id="cd00063">
    <property type="entry name" value="FN3"/>
    <property type="match status" value="1"/>
</dbReference>
<dbReference type="PROSITE" id="PS50011">
    <property type="entry name" value="PROTEIN_KINASE_DOM"/>
    <property type="match status" value="1"/>
</dbReference>
<comment type="subcellular location">
    <subcellularLocation>
        <location evidence="1">Membrane</location>
        <topology evidence="1">Single-pass membrane protein</topology>
    </subcellularLocation>
</comment>
<evidence type="ECO:0000256" key="13">
    <source>
        <dbReference type="SAM" id="Phobius"/>
    </source>
</evidence>
<keyword evidence="12" id="KW-0547">Nucleotide-binding</keyword>
<dbReference type="Proteomes" id="UP000887566">
    <property type="component" value="Unplaced"/>
</dbReference>
<dbReference type="PROSITE" id="PS00109">
    <property type="entry name" value="PROTEIN_KINASE_TYR"/>
    <property type="match status" value="1"/>
</dbReference>
<dbReference type="GO" id="GO:0005886">
    <property type="term" value="C:plasma membrane"/>
    <property type="evidence" value="ECO:0007669"/>
    <property type="project" value="TreeGrafter"/>
</dbReference>
<feature type="transmembrane region" description="Helical" evidence="13">
    <location>
        <begin position="457"/>
        <end position="479"/>
    </location>
</feature>
<evidence type="ECO:0000256" key="4">
    <source>
        <dbReference type="ARBA" id="ARBA00022692"/>
    </source>
</evidence>
<dbReference type="InterPro" id="IPR036116">
    <property type="entry name" value="FN3_sf"/>
</dbReference>
<evidence type="ECO:0000256" key="6">
    <source>
        <dbReference type="ARBA" id="ARBA00022777"/>
    </source>
</evidence>
<keyword evidence="12" id="KW-0067">ATP-binding</keyword>
<dbReference type="GO" id="GO:0005524">
    <property type="term" value="F:ATP binding"/>
    <property type="evidence" value="ECO:0007669"/>
    <property type="project" value="UniProtKB-UniRule"/>
</dbReference>